<organism evidence="2 3">
    <name type="scientific">Desulfocucumis palustris</name>
    <dbReference type="NCBI Taxonomy" id="1898651"/>
    <lineage>
        <taxon>Bacteria</taxon>
        <taxon>Bacillati</taxon>
        <taxon>Bacillota</taxon>
        <taxon>Clostridia</taxon>
        <taxon>Eubacteriales</taxon>
        <taxon>Desulfocucumaceae</taxon>
        <taxon>Desulfocucumis</taxon>
    </lineage>
</organism>
<sequence length="68" mass="7877">MWEYSYYIHNTAQTSKIRHNTINPLLSFSKIAPKMLERGDIESYQEPENKNSTGHRHILTGAPKYPGD</sequence>
<accession>A0A2L2XB22</accession>
<evidence type="ECO:0000313" key="2">
    <source>
        <dbReference type="EMBL" id="GBF33487.1"/>
    </source>
</evidence>
<feature type="region of interest" description="Disordered" evidence="1">
    <location>
        <begin position="44"/>
        <end position="68"/>
    </location>
</feature>
<keyword evidence="3" id="KW-1185">Reference proteome</keyword>
<dbReference type="AlphaFoldDB" id="A0A2L2XB22"/>
<dbReference type="Proteomes" id="UP000239549">
    <property type="component" value="Unassembled WGS sequence"/>
</dbReference>
<proteinExistence type="predicted"/>
<gene>
    <name evidence="2" type="ORF">DCCM_2589</name>
</gene>
<reference evidence="3" key="1">
    <citation type="submission" date="2018-02" db="EMBL/GenBank/DDBJ databases">
        <title>Genome sequence of Desulfocucumis palustris strain NAW-5.</title>
        <authorList>
            <person name="Watanabe M."/>
            <person name="Kojima H."/>
            <person name="Fukui M."/>
        </authorList>
    </citation>
    <scope>NUCLEOTIDE SEQUENCE [LARGE SCALE GENOMIC DNA]</scope>
    <source>
        <strain evidence="3">NAW-5</strain>
    </source>
</reference>
<protein>
    <submittedName>
        <fullName evidence="2">Uncharacterized protein</fullName>
    </submittedName>
</protein>
<dbReference type="EMBL" id="BFAV01000102">
    <property type="protein sequence ID" value="GBF33487.1"/>
    <property type="molecule type" value="Genomic_DNA"/>
</dbReference>
<name>A0A2L2XB22_9FIRM</name>
<comment type="caution">
    <text evidence="2">The sequence shown here is derived from an EMBL/GenBank/DDBJ whole genome shotgun (WGS) entry which is preliminary data.</text>
</comment>
<evidence type="ECO:0000256" key="1">
    <source>
        <dbReference type="SAM" id="MobiDB-lite"/>
    </source>
</evidence>
<evidence type="ECO:0000313" key="3">
    <source>
        <dbReference type="Proteomes" id="UP000239549"/>
    </source>
</evidence>